<dbReference type="Gene3D" id="3.30.750.44">
    <property type="match status" value="1"/>
</dbReference>
<dbReference type="GO" id="GO:0006508">
    <property type="term" value="P:proteolysis"/>
    <property type="evidence" value="ECO:0007669"/>
    <property type="project" value="UniProtKB-KW"/>
</dbReference>
<keyword evidence="8 11" id="KW-1133">Transmembrane helix</keyword>
<dbReference type="PANTHER" id="PTHR32060">
    <property type="entry name" value="TAIL-SPECIFIC PROTEASE"/>
    <property type="match status" value="1"/>
</dbReference>
<evidence type="ECO:0000256" key="8">
    <source>
        <dbReference type="ARBA" id="ARBA00022989"/>
    </source>
</evidence>
<dbReference type="SUPFAM" id="SSF52096">
    <property type="entry name" value="ClpP/crotonase"/>
    <property type="match status" value="1"/>
</dbReference>
<dbReference type="FunFam" id="3.30.750.44:FF:000001">
    <property type="entry name" value="S41 family peptidase"/>
    <property type="match status" value="1"/>
</dbReference>
<comment type="similarity">
    <text evidence="2 9">Belongs to the peptidase S41A family.</text>
</comment>
<dbReference type="PANTHER" id="PTHR32060:SF30">
    <property type="entry name" value="CARBOXY-TERMINAL PROCESSING PROTEASE CTPA"/>
    <property type="match status" value="1"/>
</dbReference>
<keyword evidence="4 9" id="KW-0645">Protease</keyword>
<sequence length="492" mass="54883">MSDHKDIHEENNNDSNNDNNHQNKSKFLNFKRGHFILLIIATVIITTLIAVFATIGVTNWKSGLNSDQRTEMNKIQEVYKTLNNEYYKETNSEKLSEAAIDGMVKELDDPYSDYMTKKETKSFNEDVSGDFVGIGAEMQKKGNKIEITSPMKSSPAEKAGIQPKDVVTKVDGESIKGQPLEAIVNKVRGKKGTNVTLTIERANQAHDITIKRDKIHVKSVEYEKQNDIGVFTINKFQDSTAGELKSAIIKAHKDGVRNIVLDLRNNPGGLLNEAIKMANIFIDKGETVVQLQKGDHKEEITASNDSLKEAKDMEVSILVNKGSASASEVFTGAMKDYGKAKVYGSKTFGKGIVQTTNEFDDGSLLKFTNMKWLTPKSHYIHGKGIKPDVKISEPEYQTLNVIPNDKTYELGDNDKNVKTMKVGLSALGHKVNNNSNEFDNALQSAIESFQKENNLEVNGIFDKKTNEKFTQELVNKANKEDTVLQNLLKKLN</sequence>
<dbReference type="InterPro" id="IPR004447">
    <property type="entry name" value="Peptidase_S41A"/>
</dbReference>
<dbReference type="GO" id="GO:0008236">
    <property type="term" value="F:serine-type peptidase activity"/>
    <property type="evidence" value="ECO:0007669"/>
    <property type="project" value="UniProtKB-KW"/>
</dbReference>
<feature type="compositionally biased region" description="Basic and acidic residues" evidence="10">
    <location>
        <begin position="1"/>
        <end position="11"/>
    </location>
</feature>
<dbReference type="InterPro" id="IPR005151">
    <property type="entry name" value="Tail-specific_protease"/>
</dbReference>
<feature type="transmembrane region" description="Helical" evidence="11">
    <location>
        <begin position="35"/>
        <end position="60"/>
    </location>
</feature>
<evidence type="ECO:0000256" key="3">
    <source>
        <dbReference type="ARBA" id="ARBA00022029"/>
    </source>
</evidence>
<dbReference type="Proteomes" id="UP001152302">
    <property type="component" value="Unassembled WGS sequence"/>
</dbReference>
<dbReference type="InterPro" id="IPR036034">
    <property type="entry name" value="PDZ_sf"/>
</dbReference>
<dbReference type="InterPro" id="IPR036366">
    <property type="entry name" value="PGBDSf"/>
</dbReference>
<reference evidence="13" key="1">
    <citation type="submission" date="2022-05" db="EMBL/GenBank/DDBJ databases">
        <title>Comparative genomics of Staphylococcus equorum isolates.</title>
        <authorList>
            <person name="Luelf R.H."/>
        </authorList>
    </citation>
    <scope>NUCLEOTIDE SEQUENCE</scope>
    <source>
        <strain evidence="13">TMW 2.2343</strain>
    </source>
</reference>
<evidence type="ECO:0000256" key="2">
    <source>
        <dbReference type="ARBA" id="ARBA00009179"/>
    </source>
</evidence>
<evidence type="ECO:0000313" key="13">
    <source>
        <dbReference type="EMBL" id="MDG0858434.1"/>
    </source>
</evidence>
<dbReference type="InterPro" id="IPR055210">
    <property type="entry name" value="CtpA/B_N"/>
</dbReference>
<keyword evidence="11" id="KW-0472">Membrane</keyword>
<comment type="subcellular location">
    <subcellularLocation>
        <location evidence="1">Cell membrane</location>
        <topology evidence="1">Single-pass membrane protein</topology>
    </subcellularLocation>
</comment>
<dbReference type="GO" id="GO:0030288">
    <property type="term" value="C:outer membrane-bounded periplasmic space"/>
    <property type="evidence" value="ECO:0007669"/>
    <property type="project" value="TreeGrafter"/>
</dbReference>
<feature type="region of interest" description="Disordered" evidence="10">
    <location>
        <begin position="1"/>
        <end position="22"/>
    </location>
</feature>
<dbReference type="Pfam" id="PF03572">
    <property type="entry name" value="Peptidase_S41"/>
    <property type="match status" value="1"/>
</dbReference>
<dbReference type="GO" id="GO:0007165">
    <property type="term" value="P:signal transduction"/>
    <property type="evidence" value="ECO:0007669"/>
    <property type="project" value="TreeGrafter"/>
</dbReference>
<dbReference type="SUPFAM" id="SSF50156">
    <property type="entry name" value="PDZ domain-like"/>
    <property type="match status" value="1"/>
</dbReference>
<feature type="domain" description="PDZ" evidence="12">
    <location>
        <begin position="120"/>
        <end position="188"/>
    </location>
</feature>
<dbReference type="InterPro" id="IPR001478">
    <property type="entry name" value="PDZ"/>
</dbReference>
<dbReference type="Gene3D" id="3.90.226.10">
    <property type="entry name" value="2-enoyl-CoA Hydratase, Chain A, domain 1"/>
    <property type="match status" value="1"/>
</dbReference>
<dbReference type="PROSITE" id="PS50106">
    <property type="entry name" value="PDZ"/>
    <property type="match status" value="1"/>
</dbReference>
<dbReference type="InterPro" id="IPR036365">
    <property type="entry name" value="PGBD-like_sf"/>
</dbReference>
<dbReference type="Pfam" id="PF01471">
    <property type="entry name" value="PG_binding_1"/>
    <property type="match status" value="1"/>
</dbReference>
<keyword evidence="7 9" id="KW-0720">Serine protease</keyword>
<evidence type="ECO:0000256" key="10">
    <source>
        <dbReference type="SAM" id="MobiDB-lite"/>
    </source>
</evidence>
<dbReference type="SMART" id="SM00228">
    <property type="entry name" value="PDZ"/>
    <property type="match status" value="1"/>
</dbReference>
<evidence type="ECO:0000256" key="6">
    <source>
        <dbReference type="ARBA" id="ARBA00022801"/>
    </source>
</evidence>
<evidence type="ECO:0000256" key="4">
    <source>
        <dbReference type="ARBA" id="ARBA00022670"/>
    </source>
</evidence>
<dbReference type="InterPro" id="IPR002477">
    <property type="entry name" value="Peptidoglycan-bd-like"/>
</dbReference>
<feature type="compositionally biased region" description="Low complexity" evidence="10">
    <location>
        <begin position="13"/>
        <end position="22"/>
    </location>
</feature>
<keyword evidence="5 11" id="KW-0812">Transmembrane</keyword>
<dbReference type="SUPFAM" id="SSF47090">
    <property type="entry name" value="PGBD-like"/>
    <property type="match status" value="1"/>
</dbReference>
<dbReference type="NCBIfam" id="TIGR00225">
    <property type="entry name" value="prc"/>
    <property type="match status" value="1"/>
</dbReference>
<evidence type="ECO:0000313" key="14">
    <source>
        <dbReference type="Proteomes" id="UP001152302"/>
    </source>
</evidence>
<dbReference type="EMBL" id="JAMBPX010000002">
    <property type="protein sequence ID" value="MDG0858434.1"/>
    <property type="molecule type" value="Genomic_DNA"/>
</dbReference>
<dbReference type="Gene3D" id="2.30.42.10">
    <property type="match status" value="1"/>
</dbReference>
<accession>A0A9X4R117</accession>
<evidence type="ECO:0000256" key="7">
    <source>
        <dbReference type="ARBA" id="ARBA00022825"/>
    </source>
</evidence>
<protein>
    <recommendedName>
        <fullName evidence="3">Probable CtpA-like serine protease</fullName>
    </recommendedName>
</protein>
<dbReference type="CDD" id="cd06782">
    <property type="entry name" value="cpPDZ_CPP-like"/>
    <property type="match status" value="1"/>
</dbReference>
<dbReference type="Pfam" id="PF22694">
    <property type="entry name" value="CtpB_N-like"/>
    <property type="match status" value="1"/>
</dbReference>
<dbReference type="InterPro" id="IPR041489">
    <property type="entry name" value="PDZ_6"/>
</dbReference>
<gene>
    <name evidence="13" type="ORF">M4L21_03760</name>
</gene>
<dbReference type="RefSeq" id="WP_277580723.1">
    <property type="nucleotide sequence ID" value="NZ_JAMBPV010000002.1"/>
</dbReference>
<dbReference type="FunFam" id="2.30.42.10:FF:000063">
    <property type="entry name" value="Peptidase, S41 family"/>
    <property type="match status" value="1"/>
</dbReference>
<proteinExistence type="inferred from homology"/>
<organism evidence="13 14">
    <name type="scientific">Staphylococcus equorum</name>
    <dbReference type="NCBI Taxonomy" id="246432"/>
    <lineage>
        <taxon>Bacteria</taxon>
        <taxon>Bacillati</taxon>
        <taxon>Bacillota</taxon>
        <taxon>Bacilli</taxon>
        <taxon>Bacillales</taxon>
        <taxon>Staphylococcaceae</taxon>
        <taxon>Staphylococcus</taxon>
    </lineage>
</organism>
<dbReference type="AlphaFoldDB" id="A0A9X4R117"/>
<keyword evidence="6 9" id="KW-0378">Hydrolase</keyword>
<dbReference type="GO" id="GO:0004175">
    <property type="term" value="F:endopeptidase activity"/>
    <property type="evidence" value="ECO:0007669"/>
    <property type="project" value="TreeGrafter"/>
</dbReference>
<dbReference type="SMART" id="SM00245">
    <property type="entry name" value="TSPc"/>
    <property type="match status" value="1"/>
</dbReference>
<dbReference type="InterPro" id="IPR029045">
    <property type="entry name" value="ClpP/crotonase-like_dom_sf"/>
</dbReference>
<comment type="caution">
    <text evidence="13">The sequence shown here is derived from an EMBL/GenBank/DDBJ whole genome shotgun (WGS) entry which is preliminary data.</text>
</comment>
<evidence type="ECO:0000256" key="11">
    <source>
        <dbReference type="SAM" id="Phobius"/>
    </source>
</evidence>
<dbReference type="Pfam" id="PF17820">
    <property type="entry name" value="PDZ_6"/>
    <property type="match status" value="1"/>
</dbReference>
<evidence type="ECO:0000256" key="9">
    <source>
        <dbReference type="RuleBase" id="RU004404"/>
    </source>
</evidence>
<evidence type="ECO:0000259" key="12">
    <source>
        <dbReference type="PROSITE" id="PS50106"/>
    </source>
</evidence>
<evidence type="ECO:0000256" key="1">
    <source>
        <dbReference type="ARBA" id="ARBA00004162"/>
    </source>
</evidence>
<name>A0A9X4R117_9STAP</name>
<dbReference type="GO" id="GO:0005886">
    <property type="term" value="C:plasma membrane"/>
    <property type="evidence" value="ECO:0007669"/>
    <property type="project" value="UniProtKB-SubCell"/>
</dbReference>
<dbReference type="Gene3D" id="1.10.101.10">
    <property type="entry name" value="PGBD-like superfamily/PGBD"/>
    <property type="match status" value="1"/>
</dbReference>
<dbReference type="CDD" id="cd07560">
    <property type="entry name" value="Peptidase_S41_CPP"/>
    <property type="match status" value="1"/>
</dbReference>
<evidence type="ECO:0000256" key="5">
    <source>
        <dbReference type="ARBA" id="ARBA00022692"/>
    </source>
</evidence>